<comment type="caution">
    <text evidence="3">The sequence shown here is derived from an EMBL/GenBank/DDBJ whole genome shotgun (WGS) entry which is preliminary data.</text>
</comment>
<comment type="similarity">
    <text evidence="1">Belongs to the UPF0502 family.</text>
</comment>
<dbReference type="InterPro" id="IPR036388">
    <property type="entry name" value="WH-like_DNA-bd_sf"/>
</dbReference>
<dbReference type="PANTHER" id="PTHR38768">
    <property type="entry name" value="UPF0502 PROTEIN YCEH"/>
    <property type="match status" value="1"/>
</dbReference>
<gene>
    <name evidence="3" type="ORF">XM47_07185</name>
</gene>
<name>A0A0J8GWX5_9ALTE</name>
<keyword evidence="4" id="KW-1185">Reference proteome</keyword>
<dbReference type="HAMAP" id="MF_01584">
    <property type="entry name" value="UPF0502"/>
    <property type="match status" value="1"/>
</dbReference>
<evidence type="ECO:0000313" key="3">
    <source>
        <dbReference type="EMBL" id="KMT65779.1"/>
    </source>
</evidence>
<proteinExistence type="inferred from homology"/>
<reference evidence="3 4" key="1">
    <citation type="submission" date="2015-04" db="EMBL/GenBank/DDBJ databases">
        <title>Draft Genome Sequence of the Novel Agar-Digesting Marine Bacterium Q1.</title>
        <authorList>
            <person name="Li Y."/>
            <person name="Li D."/>
            <person name="Chen G."/>
            <person name="Du Z."/>
        </authorList>
    </citation>
    <scope>NUCLEOTIDE SEQUENCE [LARGE SCALE GENOMIC DNA]</scope>
    <source>
        <strain evidence="3 4">Q1</strain>
    </source>
</reference>
<dbReference type="Pfam" id="PF04337">
    <property type="entry name" value="DUF480"/>
    <property type="match status" value="1"/>
</dbReference>
<dbReference type="OrthoDB" id="9784785at2"/>
<protein>
    <submittedName>
        <fullName evidence="3">Uncharacterized protein</fullName>
    </submittedName>
</protein>
<dbReference type="STRING" id="1513271.XM47_07185"/>
<sequence length="218" mass="24489">MKNKLTAEQLRVLGVMLEKQVTTPDQYPMSINGITTACNQKSNREPIVDYSESQVQNVVDELVNLRLLSDTGPSGRVTKYRHRFYGSDFSSYQFSQEQAAILCVLFLRGPQTPGELRTRTQRLASFSDVQQIESCLQELAEHADGSFVVKLEREPGKRESRFAHLFADVEISQAVAATTTSTFASNNDSELQQRVDELEQSVAELKAELAELKQLILD</sequence>
<evidence type="ECO:0000256" key="2">
    <source>
        <dbReference type="SAM" id="Coils"/>
    </source>
</evidence>
<dbReference type="InterPro" id="IPR036390">
    <property type="entry name" value="WH_DNA-bd_sf"/>
</dbReference>
<dbReference type="EMBL" id="LAZL01000009">
    <property type="protein sequence ID" value="KMT65779.1"/>
    <property type="molecule type" value="Genomic_DNA"/>
</dbReference>
<accession>A0A0J8GWX5</accession>
<organism evidence="3 4">
    <name type="scientific">Catenovulum maritimum</name>
    <dbReference type="NCBI Taxonomy" id="1513271"/>
    <lineage>
        <taxon>Bacteria</taxon>
        <taxon>Pseudomonadati</taxon>
        <taxon>Pseudomonadota</taxon>
        <taxon>Gammaproteobacteria</taxon>
        <taxon>Alteromonadales</taxon>
        <taxon>Alteromonadaceae</taxon>
        <taxon>Catenovulum</taxon>
    </lineage>
</organism>
<dbReference type="RefSeq" id="WP_048691149.1">
    <property type="nucleotide sequence ID" value="NZ_KQ130486.1"/>
</dbReference>
<dbReference type="Gene3D" id="1.10.10.10">
    <property type="entry name" value="Winged helix-like DNA-binding domain superfamily/Winged helix DNA-binding domain"/>
    <property type="match status" value="2"/>
</dbReference>
<dbReference type="SUPFAM" id="SSF46785">
    <property type="entry name" value="Winged helix' DNA-binding domain"/>
    <property type="match status" value="2"/>
</dbReference>
<keyword evidence="2" id="KW-0175">Coiled coil</keyword>
<dbReference type="PANTHER" id="PTHR38768:SF1">
    <property type="entry name" value="UPF0502 PROTEIN YCEH"/>
    <property type="match status" value="1"/>
</dbReference>
<dbReference type="PATRIC" id="fig|1513271.3.peg.1471"/>
<evidence type="ECO:0000256" key="1">
    <source>
        <dbReference type="HAMAP-Rule" id="MF_01584"/>
    </source>
</evidence>
<dbReference type="Proteomes" id="UP000037600">
    <property type="component" value="Unassembled WGS sequence"/>
</dbReference>
<evidence type="ECO:0000313" key="4">
    <source>
        <dbReference type="Proteomes" id="UP000037600"/>
    </source>
</evidence>
<dbReference type="AlphaFoldDB" id="A0A0J8GWX5"/>
<dbReference type="InterPro" id="IPR007432">
    <property type="entry name" value="DUF480"/>
</dbReference>
<feature type="coiled-coil region" evidence="2">
    <location>
        <begin position="188"/>
        <end position="218"/>
    </location>
</feature>